<evidence type="ECO:0000313" key="2">
    <source>
        <dbReference type="EMBL" id="CAH1407670.1"/>
    </source>
</evidence>
<feature type="compositionally biased region" description="Polar residues" evidence="1">
    <location>
        <begin position="1"/>
        <end position="11"/>
    </location>
</feature>
<sequence>MFDADTTNRCPHSSIHPAPSKPNPAKSALTQSTHLRFGLPLGRLPVGTANINFFRNSFVTKPTDFIAHFIRLNLITSIVLTRIQFTQFSVV</sequence>
<dbReference type="EMBL" id="OV725083">
    <property type="protein sequence ID" value="CAH1407670.1"/>
    <property type="molecule type" value="Genomic_DNA"/>
</dbReference>
<dbReference type="AlphaFoldDB" id="A0A9P0HSW4"/>
<evidence type="ECO:0000256" key="1">
    <source>
        <dbReference type="SAM" id="MobiDB-lite"/>
    </source>
</evidence>
<feature type="region of interest" description="Disordered" evidence="1">
    <location>
        <begin position="1"/>
        <end position="27"/>
    </location>
</feature>
<proteinExistence type="predicted"/>
<gene>
    <name evidence="2" type="ORF">NEZAVI_LOCUS15341</name>
</gene>
<keyword evidence="3" id="KW-1185">Reference proteome</keyword>
<evidence type="ECO:0000313" key="3">
    <source>
        <dbReference type="Proteomes" id="UP001152798"/>
    </source>
</evidence>
<name>A0A9P0HSW4_NEZVI</name>
<organism evidence="2 3">
    <name type="scientific">Nezara viridula</name>
    <name type="common">Southern green stink bug</name>
    <name type="synonym">Cimex viridulus</name>
    <dbReference type="NCBI Taxonomy" id="85310"/>
    <lineage>
        <taxon>Eukaryota</taxon>
        <taxon>Metazoa</taxon>
        <taxon>Ecdysozoa</taxon>
        <taxon>Arthropoda</taxon>
        <taxon>Hexapoda</taxon>
        <taxon>Insecta</taxon>
        <taxon>Pterygota</taxon>
        <taxon>Neoptera</taxon>
        <taxon>Paraneoptera</taxon>
        <taxon>Hemiptera</taxon>
        <taxon>Heteroptera</taxon>
        <taxon>Panheteroptera</taxon>
        <taxon>Pentatomomorpha</taxon>
        <taxon>Pentatomoidea</taxon>
        <taxon>Pentatomidae</taxon>
        <taxon>Pentatominae</taxon>
        <taxon>Nezara</taxon>
    </lineage>
</organism>
<accession>A0A9P0HSW4</accession>
<reference evidence="2" key="1">
    <citation type="submission" date="2022-01" db="EMBL/GenBank/DDBJ databases">
        <authorList>
            <person name="King R."/>
        </authorList>
    </citation>
    <scope>NUCLEOTIDE SEQUENCE</scope>
</reference>
<dbReference type="Proteomes" id="UP001152798">
    <property type="component" value="Chromosome 7"/>
</dbReference>
<protein>
    <submittedName>
        <fullName evidence="2">Uncharacterized protein</fullName>
    </submittedName>
</protein>